<protein>
    <submittedName>
        <fullName evidence="1">Uncharacterized protein</fullName>
    </submittedName>
</protein>
<dbReference type="InterPro" id="IPR011992">
    <property type="entry name" value="EF-hand-dom_pair"/>
</dbReference>
<name>A0A8B9MG52_9AVES</name>
<accession>A0A8B9MG52</accession>
<proteinExistence type="predicted"/>
<reference evidence="1" key="1">
    <citation type="submission" date="2025-08" db="UniProtKB">
        <authorList>
            <consortium name="Ensembl"/>
        </authorList>
    </citation>
    <scope>IDENTIFICATION</scope>
</reference>
<dbReference type="Proteomes" id="UP000694541">
    <property type="component" value="Unplaced"/>
</dbReference>
<dbReference type="Gene3D" id="1.10.238.10">
    <property type="entry name" value="EF-hand"/>
    <property type="match status" value="1"/>
</dbReference>
<keyword evidence="2" id="KW-1185">Reference proteome</keyword>
<dbReference type="SUPFAM" id="SSF47473">
    <property type="entry name" value="EF-hand"/>
    <property type="match status" value="1"/>
</dbReference>
<organism evidence="1 2">
    <name type="scientific">Accipiter nisus</name>
    <name type="common">Eurasian sparrowhawk</name>
    <dbReference type="NCBI Taxonomy" id="211598"/>
    <lineage>
        <taxon>Eukaryota</taxon>
        <taxon>Metazoa</taxon>
        <taxon>Chordata</taxon>
        <taxon>Craniata</taxon>
        <taxon>Vertebrata</taxon>
        <taxon>Euteleostomi</taxon>
        <taxon>Archelosauria</taxon>
        <taxon>Archosauria</taxon>
        <taxon>Dinosauria</taxon>
        <taxon>Saurischia</taxon>
        <taxon>Theropoda</taxon>
        <taxon>Coelurosauria</taxon>
        <taxon>Aves</taxon>
        <taxon>Neognathae</taxon>
        <taxon>Neoaves</taxon>
        <taxon>Telluraves</taxon>
        <taxon>Accipitrimorphae</taxon>
        <taxon>Accipitriformes</taxon>
        <taxon>Accipitridae</taxon>
        <taxon>Accipitrinae</taxon>
        <taxon>Accipiter</taxon>
    </lineage>
</organism>
<sequence length="66" mass="7550">MSKAELKEMPSFMGEQLDKCSFWVLLKDLKDKDNVMDFKEYAVLLGCLTMLCNDFCTKAPGPASWH</sequence>
<dbReference type="AlphaFoldDB" id="A0A8B9MG52"/>
<reference evidence="1" key="2">
    <citation type="submission" date="2025-09" db="UniProtKB">
        <authorList>
            <consortium name="Ensembl"/>
        </authorList>
    </citation>
    <scope>IDENTIFICATION</scope>
</reference>
<dbReference type="Ensembl" id="ENSANIT00000007330.1">
    <property type="protein sequence ID" value="ENSANIP00000007090.1"/>
    <property type="gene ID" value="ENSANIG00000004832.1"/>
</dbReference>
<evidence type="ECO:0000313" key="2">
    <source>
        <dbReference type="Proteomes" id="UP000694541"/>
    </source>
</evidence>
<evidence type="ECO:0000313" key="1">
    <source>
        <dbReference type="Ensembl" id="ENSANIP00000007090.1"/>
    </source>
</evidence>